<comment type="cofactor">
    <cofactor evidence="1">
        <name>heme b</name>
        <dbReference type="ChEBI" id="CHEBI:60344"/>
    </cofactor>
</comment>
<evidence type="ECO:0000256" key="8">
    <source>
        <dbReference type="ARBA" id="ARBA00022989"/>
    </source>
</evidence>
<dbReference type="PANTHER" id="PTHR15422">
    <property type="entry name" value="OS05G0565100 PROTEIN"/>
    <property type="match status" value="1"/>
</dbReference>
<dbReference type="InterPro" id="IPR045150">
    <property type="entry name" value="CYB561D1/2"/>
</dbReference>
<feature type="transmembrane region" description="Helical" evidence="12">
    <location>
        <begin position="106"/>
        <end position="127"/>
    </location>
</feature>
<gene>
    <name evidence="15" type="primary">LOC111106545</name>
</gene>
<dbReference type="GO" id="GO:0140571">
    <property type="term" value="F:transmembrane ascorbate ferrireductase activity"/>
    <property type="evidence" value="ECO:0007669"/>
    <property type="project" value="UniProtKB-EC"/>
</dbReference>
<evidence type="ECO:0000256" key="10">
    <source>
        <dbReference type="ARBA" id="ARBA00023136"/>
    </source>
</evidence>
<dbReference type="GO" id="GO:0016020">
    <property type="term" value="C:membrane"/>
    <property type="evidence" value="ECO:0007669"/>
    <property type="project" value="UniProtKB-SubCell"/>
</dbReference>
<feature type="transmembrane region" description="Helical" evidence="12">
    <location>
        <begin position="67"/>
        <end position="86"/>
    </location>
</feature>
<feature type="transmembrane region" description="Helical" evidence="12">
    <location>
        <begin position="174"/>
        <end position="197"/>
    </location>
</feature>
<feature type="transmembrane region" description="Helical" evidence="12">
    <location>
        <begin position="139"/>
        <end position="162"/>
    </location>
</feature>
<evidence type="ECO:0000256" key="4">
    <source>
        <dbReference type="ARBA" id="ARBA00022617"/>
    </source>
</evidence>
<keyword evidence="4" id="KW-0349">Heme</keyword>
<feature type="transmembrane region" description="Helical" evidence="12">
    <location>
        <begin position="30"/>
        <end position="55"/>
    </location>
</feature>
<dbReference type="GO" id="GO:0140575">
    <property type="term" value="F:transmembrane monodehydroascorbate reductase activity"/>
    <property type="evidence" value="ECO:0007669"/>
    <property type="project" value="InterPro"/>
</dbReference>
<dbReference type="Proteomes" id="UP000694844">
    <property type="component" value="Chromosome 8"/>
</dbReference>
<evidence type="ECO:0000313" key="14">
    <source>
        <dbReference type="Proteomes" id="UP000694844"/>
    </source>
</evidence>
<dbReference type="Pfam" id="PF03188">
    <property type="entry name" value="Cytochrom_B561"/>
    <property type="match status" value="1"/>
</dbReference>
<dbReference type="PANTHER" id="PTHR15422:SF45">
    <property type="entry name" value="CYTOCHROME B561 DOMAIN-CONTAINING PROTEIN"/>
    <property type="match status" value="1"/>
</dbReference>
<reference evidence="15" key="1">
    <citation type="submission" date="2025-08" db="UniProtKB">
        <authorList>
            <consortium name="RefSeq"/>
        </authorList>
    </citation>
    <scope>IDENTIFICATION</scope>
    <source>
        <tissue evidence="15">Whole sample</tissue>
    </source>
</reference>
<comment type="subcellular location">
    <subcellularLocation>
        <location evidence="2">Membrane</location>
        <topology evidence="2">Multi-pass membrane protein</topology>
    </subcellularLocation>
</comment>
<dbReference type="SMART" id="SM00665">
    <property type="entry name" value="B561"/>
    <property type="match status" value="1"/>
</dbReference>
<evidence type="ECO:0000313" key="15">
    <source>
        <dbReference type="RefSeq" id="XP_022296972.1"/>
    </source>
</evidence>
<dbReference type="PROSITE" id="PS50939">
    <property type="entry name" value="CYTOCHROME_B561"/>
    <property type="match status" value="1"/>
</dbReference>
<dbReference type="Gene3D" id="1.20.120.1770">
    <property type="match status" value="1"/>
</dbReference>
<dbReference type="RefSeq" id="XP_022296972.1">
    <property type="nucleotide sequence ID" value="XM_022441264.1"/>
</dbReference>
<keyword evidence="5 12" id="KW-0812">Transmembrane</keyword>
<keyword evidence="6" id="KW-0479">Metal-binding</keyword>
<dbReference type="InterPro" id="IPR006593">
    <property type="entry name" value="Cyt_b561/ferric_Rdtase_TM"/>
</dbReference>
<evidence type="ECO:0000259" key="13">
    <source>
        <dbReference type="PROSITE" id="PS50939"/>
    </source>
</evidence>
<dbReference type="EC" id="7.2.1.3" evidence="11"/>
<organism evidence="14 15">
    <name type="scientific">Crassostrea virginica</name>
    <name type="common">Eastern oyster</name>
    <dbReference type="NCBI Taxonomy" id="6565"/>
    <lineage>
        <taxon>Eukaryota</taxon>
        <taxon>Metazoa</taxon>
        <taxon>Spiralia</taxon>
        <taxon>Lophotrochozoa</taxon>
        <taxon>Mollusca</taxon>
        <taxon>Bivalvia</taxon>
        <taxon>Autobranchia</taxon>
        <taxon>Pteriomorphia</taxon>
        <taxon>Ostreida</taxon>
        <taxon>Ostreoidea</taxon>
        <taxon>Ostreidae</taxon>
        <taxon>Crassostrea</taxon>
    </lineage>
</organism>
<keyword evidence="9" id="KW-0408">Iron</keyword>
<dbReference type="KEGG" id="cvn:111106545"/>
<evidence type="ECO:0000256" key="12">
    <source>
        <dbReference type="SAM" id="Phobius"/>
    </source>
</evidence>
<evidence type="ECO:0000256" key="9">
    <source>
        <dbReference type="ARBA" id="ARBA00023004"/>
    </source>
</evidence>
<evidence type="ECO:0000256" key="1">
    <source>
        <dbReference type="ARBA" id="ARBA00001970"/>
    </source>
</evidence>
<dbReference type="AlphaFoldDB" id="A0A8B8B0N3"/>
<evidence type="ECO:0000256" key="6">
    <source>
        <dbReference type="ARBA" id="ARBA00022723"/>
    </source>
</evidence>
<evidence type="ECO:0000256" key="3">
    <source>
        <dbReference type="ARBA" id="ARBA00022448"/>
    </source>
</evidence>
<dbReference type="GeneID" id="111106545"/>
<accession>A0A8B8B0N3</accession>
<dbReference type="GO" id="GO:0046872">
    <property type="term" value="F:metal ion binding"/>
    <property type="evidence" value="ECO:0007669"/>
    <property type="project" value="UniProtKB-KW"/>
</dbReference>
<dbReference type="CDD" id="cd08761">
    <property type="entry name" value="Cyt_b561_CYB561D2_like"/>
    <property type="match status" value="1"/>
</dbReference>
<keyword evidence="14" id="KW-1185">Reference proteome</keyword>
<evidence type="ECO:0000256" key="5">
    <source>
        <dbReference type="ARBA" id="ARBA00022692"/>
    </source>
</evidence>
<evidence type="ECO:0000256" key="2">
    <source>
        <dbReference type="ARBA" id="ARBA00004141"/>
    </source>
</evidence>
<dbReference type="OrthoDB" id="432881at2759"/>
<feature type="domain" description="Cytochrome b561" evidence="13">
    <location>
        <begin position="1"/>
        <end position="197"/>
    </location>
</feature>
<name>A0A8B8B0N3_CRAVI</name>
<keyword evidence="8 12" id="KW-1133">Transmembrane helix</keyword>
<keyword evidence="3" id="KW-0813">Transport</keyword>
<sequence>MVAHFAALAFTGCIIYVAWPGSSLFSWHPTLMAIAMGLLMFEAITVFSPSSSLIVSWQRSTKANIHGFMIAASMCAAIAGFIVIYYNKELNNKEHFTTWHGTMGLITFVWACVQCTGGVLLKYNWLISSWKIRLADMKLYHATAGLCAFTFVSVTIVLALFSDWFNSVAMGTTWWGAFATLGCLSLMVMQQITTAYLPQSRIIKPKPITSKQDKRKERKKQK</sequence>
<evidence type="ECO:0000256" key="11">
    <source>
        <dbReference type="ARBA" id="ARBA00024225"/>
    </source>
</evidence>
<keyword evidence="7" id="KW-0249">Electron transport</keyword>
<keyword evidence="10 12" id="KW-0472">Membrane</keyword>
<protein>
    <recommendedName>
        <fullName evidence="11">ascorbate ferrireductase (transmembrane)</fullName>
        <ecNumber evidence="11">7.2.1.3</ecNumber>
    </recommendedName>
</protein>
<evidence type="ECO:0000256" key="7">
    <source>
        <dbReference type="ARBA" id="ARBA00022982"/>
    </source>
</evidence>
<proteinExistence type="predicted"/>